<keyword evidence="5" id="KW-1185">Reference proteome</keyword>
<dbReference type="EMBL" id="LKMD01000108">
    <property type="protein sequence ID" value="PIA88713.1"/>
    <property type="molecule type" value="Genomic_DNA"/>
</dbReference>
<accession>A0A2G5H8T6</accession>
<feature type="domain" description="N-acetyltransferase" evidence="1">
    <location>
        <begin position="19"/>
        <end position="168"/>
    </location>
</feature>
<dbReference type="Pfam" id="PF18014">
    <property type="entry name" value="Acetyltransf_18"/>
    <property type="match status" value="1"/>
</dbReference>
<dbReference type="EMBL" id="CP134188">
    <property type="protein sequence ID" value="WPB03303.1"/>
    <property type="molecule type" value="Genomic_DNA"/>
</dbReference>
<dbReference type="PROSITE" id="PS51186">
    <property type="entry name" value="GNAT"/>
    <property type="match status" value="1"/>
</dbReference>
<dbReference type="AlphaFoldDB" id="A0A2G5H8T6"/>
<dbReference type="OrthoDB" id="5771378at2759"/>
<organism evidence="2 4">
    <name type="scientific">Cercospora beticola</name>
    <name type="common">Sugarbeet leaf spot fungus</name>
    <dbReference type="NCBI Taxonomy" id="122368"/>
    <lineage>
        <taxon>Eukaryota</taxon>
        <taxon>Fungi</taxon>
        <taxon>Dikarya</taxon>
        <taxon>Ascomycota</taxon>
        <taxon>Pezizomycotina</taxon>
        <taxon>Dothideomycetes</taxon>
        <taxon>Dothideomycetidae</taxon>
        <taxon>Mycosphaerellales</taxon>
        <taxon>Mycosphaerellaceae</taxon>
        <taxon>Cercospora</taxon>
    </lineage>
</organism>
<reference evidence="2 4" key="1">
    <citation type="submission" date="2015-10" db="EMBL/GenBank/DDBJ databases">
        <title>The cercosporin biosynthetic gene cluster was horizontally transferred to several fungal lineages and shown to be expanded in Cercospora beticola based on microsynteny with recipient genomes.</title>
        <authorList>
            <person name="De Jonge R."/>
            <person name="Ebert M.K."/>
            <person name="Suttle J.C."/>
            <person name="Jurick Ii W.M."/>
            <person name="Secor G.A."/>
            <person name="Thomma B.P."/>
            <person name="Van De Peer Y."/>
            <person name="Bolton M.D."/>
        </authorList>
    </citation>
    <scope>NUCLEOTIDE SEQUENCE [LARGE SCALE GENOMIC DNA]</scope>
    <source>
        <strain evidence="2 4">09-40</strain>
    </source>
</reference>
<gene>
    <name evidence="2" type="ORF">CB0940_07360</name>
    <name evidence="3" type="ORF">RHO25_007940</name>
</gene>
<evidence type="ECO:0000259" key="1">
    <source>
        <dbReference type="PROSITE" id="PS51186"/>
    </source>
</evidence>
<dbReference type="InterPro" id="IPR016181">
    <property type="entry name" value="Acyl_CoA_acyltransferase"/>
</dbReference>
<dbReference type="InterPro" id="IPR041496">
    <property type="entry name" value="YitH/HolE_GNAT"/>
</dbReference>
<evidence type="ECO:0000313" key="4">
    <source>
        <dbReference type="Proteomes" id="UP000230605"/>
    </source>
</evidence>
<dbReference type="Proteomes" id="UP000230605">
    <property type="component" value="Chromosome 5"/>
</dbReference>
<dbReference type="SUPFAM" id="SSF55729">
    <property type="entry name" value="Acyl-CoA N-acyltransferases (Nat)"/>
    <property type="match status" value="1"/>
</dbReference>
<dbReference type="InterPro" id="IPR052729">
    <property type="entry name" value="Acyl/Acetyltrans_Enzymes"/>
</dbReference>
<dbReference type="GO" id="GO:0016747">
    <property type="term" value="F:acyltransferase activity, transferring groups other than amino-acyl groups"/>
    <property type="evidence" value="ECO:0007669"/>
    <property type="project" value="InterPro"/>
</dbReference>
<protein>
    <recommendedName>
        <fullName evidence="1">N-acetyltransferase domain-containing protein</fullName>
    </recommendedName>
</protein>
<sequence>MQDRMGSRPGIVLYENESYLIRPAVDTDEFRKVWWGFMQTLGWNRGYYDLDTYMNPSRGYGMILLIEKSSNTPVGHVAGIVNKNSTGWVSMFIIDERHRGNGLGRELFKAAEYDLARNGVECIGLDGVVEQKQTYERRNFVSSPLGTIRIMIRPLVEKDPVPRPQLPEGSQMIDIRDVPPELLAEHELSITGFERPALWAGEHLFHRPDVQGVALVLTSNPTSAKDLGGWAVNRRCSGGVRIGPVYATDPASARAILVATMELARVEAIRSVPLPNEKMNDFTAEQIIEQATLVSEVWGGNADAVDLFGQLGWKPAGVDYYRMWVDGEATLEQSKDGAAQKSVYAIFDAATG</sequence>
<dbReference type="Proteomes" id="UP001302367">
    <property type="component" value="Chromosome 5"/>
</dbReference>
<dbReference type="InterPro" id="IPR000182">
    <property type="entry name" value="GNAT_dom"/>
</dbReference>
<name>A0A2G5H8T6_CERBT</name>
<dbReference type="PANTHER" id="PTHR47237">
    <property type="entry name" value="SLL0310 PROTEIN"/>
    <property type="match status" value="1"/>
</dbReference>
<dbReference type="PANTHER" id="PTHR47237:SF1">
    <property type="entry name" value="SLL0310 PROTEIN"/>
    <property type="match status" value="1"/>
</dbReference>
<reference evidence="3 5" key="2">
    <citation type="submission" date="2023-09" db="EMBL/GenBank/DDBJ databases">
        <title>Complete-Gapless Cercospora beticola genome.</title>
        <authorList>
            <person name="Wyatt N.A."/>
            <person name="Spanner R.E."/>
            <person name="Bolton M.D."/>
        </authorList>
    </citation>
    <scope>NUCLEOTIDE SEQUENCE [LARGE SCALE GENOMIC DNA]</scope>
    <source>
        <strain evidence="3">Cb09-40</strain>
    </source>
</reference>
<dbReference type="Gene3D" id="3.40.630.30">
    <property type="match status" value="1"/>
</dbReference>
<evidence type="ECO:0000313" key="3">
    <source>
        <dbReference type="EMBL" id="WPB03303.1"/>
    </source>
</evidence>
<dbReference type="CDD" id="cd04301">
    <property type="entry name" value="NAT_SF"/>
    <property type="match status" value="1"/>
</dbReference>
<proteinExistence type="predicted"/>
<evidence type="ECO:0000313" key="5">
    <source>
        <dbReference type="Proteomes" id="UP001302367"/>
    </source>
</evidence>
<evidence type="ECO:0000313" key="2">
    <source>
        <dbReference type="EMBL" id="PIA88713.1"/>
    </source>
</evidence>
<dbReference type="Pfam" id="PF00583">
    <property type="entry name" value="Acetyltransf_1"/>
    <property type="match status" value="1"/>
</dbReference>